<dbReference type="Proteomes" id="UP000051221">
    <property type="component" value="Unassembled WGS sequence"/>
</dbReference>
<organism evidence="4 5">
    <name type="scientific">Vibrio furnissii</name>
    <dbReference type="NCBI Taxonomy" id="29494"/>
    <lineage>
        <taxon>Bacteria</taxon>
        <taxon>Pseudomonadati</taxon>
        <taxon>Pseudomonadota</taxon>
        <taxon>Gammaproteobacteria</taxon>
        <taxon>Vibrionales</taxon>
        <taxon>Vibrionaceae</taxon>
        <taxon>Vibrio</taxon>
    </lineage>
</organism>
<dbReference type="CDD" id="cd00156">
    <property type="entry name" value="REC"/>
    <property type="match status" value="1"/>
</dbReference>
<sequence length="392" mass="44209">MNIDSASQLVLVVDDCQLHCGVLKVVISQLGVTQIHVTHNGRDALALCEKFNFDLIICDLEMPEMDGLALLSELAERQYTGRLCLLSGHDENILKLAAMMCQQLGLDLVASLPKPVTSECLKSVLQTVGSPNTEKYCAKTLPSLFVDDLDEAFELGHLRNVYQPQCRFKNGVAGGYEALIRWYHPEYGVLTPYLLLPLIEQANWHNRLFFYVLQQALNDFSKAKFLGTVSVNATHTNFADPQFAKRVLECCRERGFNPSRLIIELTEMEVYQYDSVMVENFARLRLNGVELAIDDFGAGYSSLLKLADLPFTEMKIDRALIVSSHKDTRKRAILNVIVRMAKQLNMRLVAEGVEDSDTWRFLNLLGIDLCQGYYTGKPRPIEHFNGSELSHV</sequence>
<dbReference type="GO" id="GO:0016301">
    <property type="term" value="F:kinase activity"/>
    <property type="evidence" value="ECO:0007669"/>
    <property type="project" value="UniProtKB-KW"/>
</dbReference>
<dbReference type="Gene3D" id="3.20.20.450">
    <property type="entry name" value="EAL domain"/>
    <property type="match status" value="1"/>
</dbReference>
<dbReference type="SUPFAM" id="SSF52172">
    <property type="entry name" value="CheY-like"/>
    <property type="match status" value="1"/>
</dbReference>
<dbReference type="GO" id="GO:0071111">
    <property type="term" value="F:cyclic-guanylate-specific phosphodiesterase activity"/>
    <property type="evidence" value="ECO:0007669"/>
    <property type="project" value="InterPro"/>
</dbReference>
<keyword evidence="4" id="KW-0808">Transferase</keyword>
<dbReference type="SUPFAM" id="SSF141868">
    <property type="entry name" value="EAL domain-like"/>
    <property type="match status" value="1"/>
</dbReference>
<dbReference type="InterPro" id="IPR001633">
    <property type="entry name" value="EAL_dom"/>
</dbReference>
<dbReference type="PROSITE" id="PS50883">
    <property type="entry name" value="EAL"/>
    <property type="match status" value="1"/>
</dbReference>
<accession>A0A0Q2SJ97</accession>
<keyword evidence="1" id="KW-0597">Phosphoprotein</keyword>
<feature type="domain" description="EAL" evidence="3">
    <location>
        <begin position="142"/>
        <end position="392"/>
    </location>
</feature>
<dbReference type="FunCoup" id="A0A0Q2SJ97">
    <property type="interactions" value="11"/>
</dbReference>
<feature type="modified residue" description="4-aspartylphosphate" evidence="1">
    <location>
        <position position="59"/>
    </location>
</feature>
<dbReference type="InParanoid" id="A0A0Q2SJ97"/>
<dbReference type="InterPro" id="IPR050706">
    <property type="entry name" value="Cyclic-di-GMP_PDE-like"/>
</dbReference>
<proteinExistence type="predicted"/>
<dbReference type="InterPro" id="IPR011006">
    <property type="entry name" value="CheY-like_superfamily"/>
</dbReference>
<gene>
    <name evidence="4" type="ORF">AMR76_03480</name>
</gene>
<dbReference type="SMART" id="SM00448">
    <property type="entry name" value="REC"/>
    <property type="match status" value="1"/>
</dbReference>
<evidence type="ECO:0000313" key="5">
    <source>
        <dbReference type="Proteomes" id="UP000051221"/>
    </source>
</evidence>
<dbReference type="InterPro" id="IPR001789">
    <property type="entry name" value="Sig_transdc_resp-reg_receiver"/>
</dbReference>
<dbReference type="PANTHER" id="PTHR33121">
    <property type="entry name" value="CYCLIC DI-GMP PHOSPHODIESTERASE PDEF"/>
    <property type="match status" value="1"/>
</dbReference>
<evidence type="ECO:0000256" key="1">
    <source>
        <dbReference type="PROSITE-ProRule" id="PRU00169"/>
    </source>
</evidence>
<evidence type="ECO:0000313" key="4">
    <source>
        <dbReference type="EMBL" id="KQH87651.1"/>
    </source>
</evidence>
<evidence type="ECO:0000259" key="3">
    <source>
        <dbReference type="PROSITE" id="PS50883"/>
    </source>
</evidence>
<dbReference type="PANTHER" id="PTHR33121:SF70">
    <property type="entry name" value="SIGNALING PROTEIN YKOW"/>
    <property type="match status" value="1"/>
</dbReference>
<dbReference type="RefSeq" id="WP_055465311.1">
    <property type="nucleotide sequence ID" value="NZ_CP119522.1"/>
</dbReference>
<dbReference type="InterPro" id="IPR035919">
    <property type="entry name" value="EAL_sf"/>
</dbReference>
<reference evidence="4 5" key="1">
    <citation type="submission" date="2015-08" db="EMBL/GenBank/DDBJ databases">
        <title>Antibacterial properties of a collection of Vibrionaceae strains.</title>
        <authorList>
            <person name="Giubergia S."/>
        </authorList>
    </citation>
    <scope>NUCLEOTIDE SEQUENCE [LARGE SCALE GENOMIC DNA]</scope>
    <source>
        <strain evidence="4 5">S0821</strain>
    </source>
</reference>
<dbReference type="GO" id="GO:0000160">
    <property type="term" value="P:phosphorelay signal transduction system"/>
    <property type="evidence" value="ECO:0007669"/>
    <property type="project" value="InterPro"/>
</dbReference>
<dbReference type="PROSITE" id="PS50110">
    <property type="entry name" value="RESPONSE_REGULATORY"/>
    <property type="match status" value="1"/>
</dbReference>
<dbReference type="Gene3D" id="3.40.50.2300">
    <property type="match status" value="1"/>
</dbReference>
<comment type="caution">
    <text evidence="4">The sequence shown here is derived from an EMBL/GenBank/DDBJ whole genome shotgun (WGS) entry which is preliminary data.</text>
</comment>
<dbReference type="Pfam" id="PF00563">
    <property type="entry name" value="EAL"/>
    <property type="match status" value="1"/>
</dbReference>
<dbReference type="Pfam" id="PF00072">
    <property type="entry name" value="Response_reg"/>
    <property type="match status" value="1"/>
</dbReference>
<evidence type="ECO:0000259" key="2">
    <source>
        <dbReference type="PROSITE" id="PS50110"/>
    </source>
</evidence>
<dbReference type="AlphaFoldDB" id="A0A0Q2SJ97"/>
<protein>
    <submittedName>
        <fullName evidence="4">Histidine kinase</fullName>
    </submittedName>
</protein>
<dbReference type="SMART" id="SM00052">
    <property type="entry name" value="EAL"/>
    <property type="match status" value="1"/>
</dbReference>
<dbReference type="CDD" id="cd01948">
    <property type="entry name" value="EAL"/>
    <property type="match status" value="1"/>
</dbReference>
<dbReference type="EMBL" id="LKHS01000002">
    <property type="protein sequence ID" value="KQH87651.1"/>
    <property type="molecule type" value="Genomic_DNA"/>
</dbReference>
<name>A0A0Q2SJ97_VIBFU</name>
<feature type="domain" description="Response regulatory" evidence="2">
    <location>
        <begin position="9"/>
        <end position="129"/>
    </location>
</feature>
<keyword evidence="5" id="KW-1185">Reference proteome</keyword>
<keyword evidence="4" id="KW-0418">Kinase</keyword>